<keyword evidence="6" id="KW-0677">Repeat</keyword>
<keyword evidence="3" id="KW-0813">Transport</keyword>
<organism evidence="12 13">
    <name type="scientific">[Clostridium] clostridioforme 90A8</name>
    <dbReference type="NCBI Taxonomy" id="999408"/>
    <lineage>
        <taxon>Bacteria</taxon>
        <taxon>Bacillati</taxon>
        <taxon>Bacillota</taxon>
        <taxon>Clostridia</taxon>
        <taxon>Lachnospirales</taxon>
        <taxon>Lachnospiraceae</taxon>
        <taxon>Enterocloster</taxon>
    </lineage>
</organism>
<evidence type="ECO:0000256" key="6">
    <source>
        <dbReference type="ARBA" id="ARBA00022737"/>
    </source>
</evidence>
<dbReference type="EMBL" id="AGYR01000001">
    <property type="protein sequence ID" value="ENZ20289.1"/>
    <property type="molecule type" value="Genomic_DNA"/>
</dbReference>
<dbReference type="CDD" id="cd03216">
    <property type="entry name" value="ABC_Carb_Monos_I"/>
    <property type="match status" value="1"/>
</dbReference>
<dbReference type="PATRIC" id="fig|999408.3.peg.238"/>
<gene>
    <name evidence="12" type="ORF">HMPREF1090_00224</name>
</gene>
<proteinExistence type="predicted"/>
<dbReference type="GO" id="GO:0016887">
    <property type="term" value="F:ATP hydrolysis activity"/>
    <property type="evidence" value="ECO:0007669"/>
    <property type="project" value="InterPro"/>
</dbReference>
<dbReference type="Gene3D" id="3.40.50.300">
    <property type="entry name" value="P-loop containing nucleotide triphosphate hydrolases"/>
    <property type="match status" value="2"/>
</dbReference>
<evidence type="ECO:0000256" key="5">
    <source>
        <dbReference type="ARBA" id="ARBA00022597"/>
    </source>
</evidence>
<evidence type="ECO:0000256" key="7">
    <source>
        <dbReference type="ARBA" id="ARBA00022741"/>
    </source>
</evidence>
<dbReference type="Proteomes" id="UP000013085">
    <property type="component" value="Unassembled WGS sequence"/>
</dbReference>
<keyword evidence="5" id="KW-0762">Sugar transport</keyword>
<evidence type="ECO:0000256" key="9">
    <source>
        <dbReference type="ARBA" id="ARBA00022967"/>
    </source>
</evidence>
<dbReference type="CDD" id="cd03215">
    <property type="entry name" value="ABC_Carb_Monos_II"/>
    <property type="match status" value="1"/>
</dbReference>
<keyword evidence="7" id="KW-0547">Nucleotide-binding</keyword>
<evidence type="ECO:0000313" key="13">
    <source>
        <dbReference type="Proteomes" id="UP000013085"/>
    </source>
</evidence>
<dbReference type="InterPro" id="IPR003593">
    <property type="entry name" value="AAA+_ATPase"/>
</dbReference>
<keyword evidence="10" id="KW-0472">Membrane</keyword>
<dbReference type="GO" id="GO:0005886">
    <property type="term" value="C:plasma membrane"/>
    <property type="evidence" value="ECO:0007669"/>
    <property type="project" value="UniProtKB-SubCell"/>
</dbReference>
<comment type="subcellular location">
    <subcellularLocation>
        <location evidence="2">Cell inner membrane</location>
    </subcellularLocation>
    <subcellularLocation>
        <location evidence="1">Cell membrane</location>
        <topology evidence="1">Peripheral membrane protein</topology>
    </subcellularLocation>
</comment>
<evidence type="ECO:0000256" key="4">
    <source>
        <dbReference type="ARBA" id="ARBA00022475"/>
    </source>
</evidence>
<dbReference type="FunFam" id="3.40.50.300:FF:000127">
    <property type="entry name" value="Ribose import ATP-binding protein RbsA"/>
    <property type="match status" value="1"/>
</dbReference>
<evidence type="ECO:0000256" key="10">
    <source>
        <dbReference type="ARBA" id="ARBA00023136"/>
    </source>
</evidence>
<evidence type="ECO:0000256" key="3">
    <source>
        <dbReference type="ARBA" id="ARBA00022448"/>
    </source>
</evidence>
<evidence type="ECO:0000256" key="2">
    <source>
        <dbReference type="ARBA" id="ARBA00004533"/>
    </source>
</evidence>
<dbReference type="GO" id="GO:0015749">
    <property type="term" value="P:monosaccharide transmembrane transport"/>
    <property type="evidence" value="ECO:0007669"/>
    <property type="project" value="UniProtKB-ARBA"/>
</dbReference>
<dbReference type="GO" id="GO:0005524">
    <property type="term" value="F:ATP binding"/>
    <property type="evidence" value="ECO:0007669"/>
    <property type="project" value="UniProtKB-KW"/>
</dbReference>
<dbReference type="HOGENOM" id="CLU_000604_92_3_9"/>
<dbReference type="InterPro" id="IPR050107">
    <property type="entry name" value="ABC_carbohydrate_import_ATPase"/>
</dbReference>
<dbReference type="PANTHER" id="PTHR43790:SF9">
    <property type="entry name" value="GALACTOFURANOSE TRANSPORTER ATP-BINDING PROTEIN YTFR"/>
    <property type="match status" value="1"/>
</dbReference>
<dbReference type="SUPFAM" id="SSF52540">
    <property type="entry name" value="P-loop containing nucleoside triphosphate hydrolases"/>
    <property type="match status" value="2"/>
</dbReference>
<feature type="domain" description="ABC transporter" evidence="11">
    <location>
        <begin position="254"/>
        <end position="493"/>
    </location>
</feature>
<evidence type="ECO:0000313" key="12">
    <source>
        <dbReference type="EMBL" id="ENZ20289.1"/>
    </source>
</evidence>
<accession>A0A0E2HGU5</accession>
<dbReference type="SMART" id="SM00382">
    <property type="entry name" value="AAA"/>
    <property type="match status" value="2"/>
</dbReference>
<comment type="caution">
    <text evidence="12">The sequence shown here is derived from an EMBL/GenBank/DDBJ whole genome shotgun (WGS) entry which is preliminary data.</text>
</comment>
<feature type="domain" description="ABC transporter" evidence="11">
    <location>
        <begin position="6"/>
        <end position="242"/>
    </location>
</feature>
<dbReference type="InterPro" id="IPR027417">
    <property type="entry name" value="P-loop_NTPase"/>
</dbReference>
<dbReference type="FunFam" id="3.40.50.300:FF:000126">
    <property type="entry name" value="Galactose/methyl galactoside import ATP-binding protein MglA"/>
    <property type="match status" value="1"/>
</dbReference>
<protein>
    <recommendedName>
        <fullName evidence="11">ABC transporter domain-containing protein</fullName>
    </recommendedName>
</protein>
<dbReference type="AlphaFoldDB" id="A0A0E2HGU5"/>
<reference evidence="12 13" key="1">
    <citation type="submission" date="2013-01" db="EMBL/GenBank/DDBJ databases">
        <title>The Genome Sequence of Clostridium clostridioforme 90A8.</title>
        <authorList>
            <consortium name="The Broad Institute Genome Sequencing Platform"/>
            <person name="Earl A."/>
            <person name="Ward D."/>
            <person name="Feldgarden M."/>
            <person name="Gevers D."/>
            <person name="Courvalin P."/>
            <person name="Lambert T."/>
            <person name="Walker B."/>
            <person name="Young S.K."/>
            <person name="Zeng Q."/>
            <person name="Gargeya S."/>
            <person name="Fitzgerald M."/>
            <person name="Haas B."/>
            <person name="Abouelleil A."/>
            <person name="Alvarado L."/>
            <person name="Arachchi H.M."/>
            <person name="Berlin A.M."/>
            <person name="Chapman S.B."/>
            <person name="Dewar J."/>
            <person name="Goldberg J."/>
            <person name="Griggs A."/>
            <person name="Gujja S."/>
            <person name="Hansen M."/>
            <person name="Howarth C."/>
            <person name="Imamovic A."/>
            <person name="Larimer J."/>
            <person name="McCowan C."/>
            <person name="Murphy C."/>
            <person name="Neiman D."/>
            <person name="Pearson M."/>
            <person name="Priest M."/>
            <person name="Roberts A."/>
            <person name="Saif S."/>
            <person name="Shea T."/>
            <person name="Sisk P."/>
            <person name="Sykes S."/>
            <person name="Wortman J."/>
            <person name="Nusbaum C."/>
            <person name="Birren B."/>
        </authorList>
    </citation>
    <scope>NUCLEOTIDE SEQUENCE [LARGE SCALE GENOMIC DNA]</scope>
    <source>
        <strain evidence="12 13">90A8</strain>
    </source>
</reference>
<keyword evidence="8" id="KW-0067">ATP-binding</keyword>
<dbReference type="PROSITE" id="PS00211">
    <property type="entry name" value="ABC_TRANSPORTER_1"/>
    <property type="match status" value="1"/>
</dbReference>
<dbReference type="InterPro" id="IPR017871">
    <property type="entry name" value="ABC_transporter-like_CS"/>
</dbReference>
<evidence type="ECO:0000256" key="8">
    <source>
        <dbReference type="ARBA" id="ARBA00022840"/>
    </source>
</evidence>
<name>A0A0E2HGU5_9FIRM</name>
<evidence type="ECO:0000259" key="11">
    <source>
        <dbReference type="PROSITE" id="PS50893"/>
    </source>
</evidence>
<dbReference type="Pfam" id="PF00005">
    <property type="entry name" value="ABC_tran"/>
    <property type="match status" value="2"/>
</dbReference>
<dbReference type="RefSeq" id="WP_002593213.1">
    <property type="nucleotide sequence ID" value="NZ_KB850976.1"/>
</dbReference>
<dbReference type="PANTHER" id="PTHR43790">
    <property type="entry name" value="CARBOHYDRATE TRANSPORT ATP-BINDING PROTEIN MG119-RELATED"/>
    <property type="match status" value="1"/>
</dbReference>
<sequence>MESIVLKMTDIQKSFGGVHALNGIHFELREGEIHALLGENGAGKSTLIKVLGGIYRPDRGTINIGGKDVEMDNVQIARGHGIGIIHQEIVLVPHLTVAENIFLGREILDRFGFKNMGEMLSQAQEMLKKLGLDIDADTKVVELTIAQQQMVEIVKASSFNVKILVMDEPTSSLSDEEVEKLFETMTRLKEQKVSIIYISHRMEELFRMTDRITVIRDGTYVGTVNTKETDTDELVAMMVGRSLQNYYTRDYDTLKEDSAVLEVENLTKKGVFNNISFKVRKGEILGFAGLVGAGRSEIMTCVFGADRFDSGRILLEGKEIRFKNCLEAINSGIAMVTEDRKKTGLTLINSIVFNTTLSSLRYYTKGLLLSDAKKEGVTQEYIKSLNIKALSPDVPVGSMSGGNQQKVVIAKALATKPRILILDEPTRGVDVGAKAEIYSIINELARQGMAIIMISSELPEIINMCDNVCVIKEGVKTGEIAHLELTQERIMKLATGV</sequence>
<dbReference type="PROSITE" id="PS50893">
    <property type="entry name" value="ABC_TRANSPORTER_2"/>
    <property type="match status" value="2"/>
</dbReference>
<evidence type="ECO:0000256" key="1">
    <source>
        <dbReference type="ARBA" id="ARBA00004202"/>
    </source>
</evidence>
<keyword evidence="9" id="KW-1278">Translocase</keyword>
<keyword evidence="4" id="KW-1003">Cell membrane</keyword>
<dbReference type="InterPro" id="IPR003439">
    <property type="entry name" value="ABC_transporter-like_ATP-bd"/>
</dbReference>